<dbReference type="EMBL" id="GEVI01015449">
    <property type="protein sequence ID" value="JAU16871.1"/>
    <property type="molecule type" value="Transcribed_RNA"/>
</dbReference>
<dbReference type="PANTHER" id="PTHR46872">
    <property type="entry name" value="DNA BINDING PROTEIN"/>
    <property type="match status" value="1"/>
</dbReference>
<accession>A0A1J3DCN0</accession>
<dbReference type="PANTHER" id="PTHR46872:SF5">
    <property type="entry name" value="MYB-LIKE DOMAIN-CONTAINING PROTEIN"/>
    <property type="match status" value="1"/>
</dbReference>
<organism evidence="2">
    <name type="scientific">Noccaea caerulescens</name>
    <name type="common">Alpine penny-cress</name>
    <name type="synonym">Thlaspi caerulescens</name>
    <dbReference type="NCBI Taxonomy" id="107243"/>
    <lineage>
        <taxon>Eukaryota</taxon>
        <taxon>Viridiplantae</taxon>
        <taxon>Streptophyta</taxon>
        <taxon>Embryophyta</taxon>
        <taxon>Tracheophyta</taxon>
        <taxon>Spermatophyta</taxon>
        <taxon>Magnoliopsida</taxon>
        <taxon>eudicotyledons</taxon>
        <taxon>Gunneridae</taxon>
        <taxon>Pentapetalae</taxon>
        <taxon>rosids</taxon>
        <taxon>malvids</taxon>
        <taxon>Brassicales</taxon>
        <taxon>Brassicaceae</taxon>
        <taxon>Coluteocarpeae</taxon>
        <taxon>Noccaea</taxon>
    </lineage>
</organism>
<proteinExistence type="predicted"/>
<feature type="region of interest" description="Disordered" evidence="1">
    <location>
        <begin position="329"/>
        <end position="359"/>
    </location>
</feature>
<feature type="compositionally biased region" description="Acidic residues" evidence="1">
    <location>
        <begin position="331"/>
        <end position="345"/>
    </location>
</feature>
<evidence type="ECO:0000313" key="2">
    <source>
        <dbReference type="EMBL" id="JAU16871.1"/>
    </source>
</evidence>
<protein>
    <submittedName>
        <fullName evidence="2">AT-rich interactive domain-containing protein 2</fullName>
    </submittedName>
</protein>
<name>A0A1J3DCN0_NOCCA</name>
<evidence type="ECO:0000256" key="1">
    <source>
        <dbReference type="SAM" id="MobiDB-lite"/>
    </source>
</evidence>
<dbReference type="AlphaFoldDB" id="A0A1J3DCN0"/>
<reference evidence="2" key="1">
    <citation type="submission" date="2016-07" db="EMBL/GenBank/DDBJ databases">
        <title>De novo transcriptome assembly of four accessions of the metal hyperaccumulator plant Noccaea caerulescens.</title>
        <authorList>
            <person name="Blande D."/>
            <person name="Halimaa P."/>
            <person name="Tervahauta A.I."/>
            <person name="Aarts M.G."/>
            <person name="Karenlampi S.O."/>
        </authorList>
    </citation>
    <scope>NUCLEOTIDE SEQUENCE</scope>
</reference>
<sequence>MGFKRPFDDEKFHELPLKHSRQLGYSDKSSQFEEFIPVSHKSLATVNEGDVCKLQGGESSDGETFDEESNSVYTGLNMDATTHSAKYFEVDIPRRVFAPVETLYSFLLDQPARKQVPIGPGHQAIVPEWEGCQYQNLDASGEKLSGTCVVPMPDLNTDGIVGRGREFCVCHDRGSIRCVRQHVKEARGEMVKMLGFERFRDLGFCDMGEEVADKWSDEDALTFHEIVYSNPVTLGRNFWQHLEDAFCSRTKKEIVSYYFNVFVLRRRAIQNRSFILDIDSDDDEWHGGYGGSFGTQYVEEDEEEEDSAIESPFHQGDEKFNEKVHPFHQEEGEEDAGVSDNDEDGNLGNGVCDEHKTNATDEYEERLNVGDDSCMTFEHAHDAVNSGWTYCAKKDETGLGEHQKECNDPMYQKVSTNGKDLQPAGSIMEEIFGHGSWEDKARNM</sequence>
<gene>
    <name evidence="2" type="ORF">GA_TR9774_c4_g1_i1_g.31144</name>
</gene>